<dbReference type="KEGG" id="lem:LEN_1663"/>
<accession>A0AAU9AIK6</accession>
<proteinExistence type="predicted"/>
<sequence>MTLKSLDPRLRGDDGMEGAGNDGVERRGERHWPRNPPAVMPAKAGIQGFIAAWL</sequence>
<dbReference type="Proteomes" id="UP000218824">
    <property type="component" value="Chromosome"/>
</dbReference>
<dbReference type="AlphaFoldDB" id="A0AAU9AIK6"/>
<name>A0AAU9AIK6_LYSEN</name>
<evidence type="ECO:0000256" key="1">
    <source>
        <dbReference type="SAM" id="MobiDB-lite"/>
    </source>
</evidence>
<organism evidence="2 3">
    <name type="scientific">Lysobacter enzymogenes</name>
    <dbReference type="NCBI Taxonomy" id="69"/>
    <lineage>
        <taxon>Bacteria</taxon>
        <taxon>Pseudomonadati</taxon>
        <taxon>Pseudomonadota</taxon>
        <taxon>Gammaproteobacteria</taxon>
        <taxon>Lysobacterales</taxon>
        <taxon>Lysobacteraceae</taxon>
        <taxon>Lysobacter</taxon>
    </lineage>
</organism>
<gene>
    <name evidence="2" type="ORF">LEN_1663</name>
</gene>
<evidence type="ECO:0000313" key="2">
    <source>
        <dbReference type="EMBL" id="BAV97150.1"/>
    </source>
</evidence>
<feature type="compositionally biased region" description="Basic and acidic residues" evidence="1">
    <location>
        <begin position="23"/>
        <end position="32"/>
    </location>
</feature>
<feature type="compositionally biased region" description="Basic and acidic residues" evidence="1">
    <location>
        <begin position="1"/>
        <end position="14"/>
    </location>
</feature>
<feature type="region of interest" description="Disordered" evidence="1">
    <location>
        <begin position="1"/>
        <end position="39"/>
    </location>
</feature>
<reference evidence="2 3" key="1">
    <citation type="journal article" date="2017" name="DNA Res.">
        <title>Complete genome sequence and expression profile of the commercial lytic enzyme producer Lysobacter enzymogenes M497-1.</title>
        <authorList>
            <person name="Takami H."/>
            <person name="Toyoda A."/>
            <person name="Uchiyama I."/>
            <person name="Itoh T."/>
            <person name="Takaki Y."/>
            <person name="Arai W."/>
            <person name="Nishi S."/>
            <person name="Kawai M."/>
            <person name="Shinya K."/>
            <person name="Ikeda H."/>
        </authorList>
    </citation>
    <scope>NUCLEOTIDE SEQUENCE [LARGE SCALE GENOMIC DNA]</scope>
    <source>
        <strain evidence="2 3">M497-1</strain>
    </source>
</reference>
<protein>
    <submittedName>
        <fullName evidence="2">Uncharacterized protein</fullName>
    </submittedName>
</protein>
<dbReference type="EMBL" id="AP014940">
    <property type="protein sequence ID" value="BAV97150.1"/>
    <property type="molecule type" value="Genomic_DNA"/>
</dbReference>
<evidence type="ECO:0000313" key="3">
    <source>
        <dbReference type="Proteomes" id="UP000218824"/>
    </source>
</evidence>